<reference evidence="1" key="1">
    <citation type="submission" date="2020-03" db="EMBL/GenBank/DDBJ databases">
        <authorList>
            <person name="Weist P."/>
        </authorList>
    </citation>
    <scope>NUCLEOTIDE SEQUENCE</scope>
</reference>
<evidence type="ECO:0000313" key="1">
    <source>
        <dbReference type="EMBL" id="CAB1416232.1"/>
    </source>
</evidence>
<organism evidence="1 2">
    <name type="scientific">Pleuronectes platessa</name>
    <name type="common">European plaice</name>
    <dbReference type="NCBI Taxonomy" id="8262"/>
    <lineage>
        <taxon>Eukaryota</taxon>
        <taxon>Metazoa</taxon>
        <taxon>Chordata</taxon>
        <taxon>Craniata</taxon>
        <taxon>Vertebrata</taxon>
        <taxon>Euteleostomi</taxon>
        <taxon>Actinopterygii</taxon>
        <taxon>Neopterygii</taxon>
        <taxon>Teleostei</taxon>
        <taxon>Neoteleostei</taxon>
        <taxon>Acanthomorphata</taxon>
        <taxon>Carangaria</taxon>
        <taxon>Pleuronectiformes</taxon>
        <taxon>Pleuronectoidei</taxon>
        <taxon>Pleuronectidae</taxon>
        <taxon>Pleuronectes</taxon>
    </lineage>
</organism>
<dbReference type="EMBL" id="CADEAL010000198">
    <property type="protein sequence ID" value="CAB1416232.1"/>
    <property type="molecule type" value="Genomic_DNA"/>
</dbReference>
<keyword evidence="2" id="KW-1185">Reference proteome</keyword>
<proteinExistence type="predicted"/>
<sequence>MEGRERRKREGVLCDGEAVCNTMGNCDDPPGESQPLLQERAGREEGEFLKVLRKGCVLSSVLPSLPSKGVQGGLQSRRYNGPTSSLCEVLQNTPKQSPAAAEEGWAGWQLDNIYRVTAGMLSVQPQSLWAIFRASDLGMTC</sequence>
<comment type="caution">
    <text evidence="1">The sequence shown here is derived from an EMBL/GenBank/DDBJ whole genome shotgun (WGS) entry which is preliminary data.</text>
</comment>
<evidence type="ECO:0000313" key="2">
    <source>
        <dbReference type="Proteomes" id="UP001153269"/>
    </source>
</evidence>
<dbReference type="AlphaFoldDB" id="A0A9N7TNW9"/>
<name>A0A9N7TNW9_PLEPL</name>
<dbReference type="Proteomes" id="UP001153269">
    <property type="component" value="Unassembled WGS sequence"/>
</dbReference>
<protein>
    <submittedName>
        <fullName evidence="1">Uncharacterized protein</fullName>
    </submittedName>
</protein>
<gene>
    <name evidence="1" type="ORF">PLEPLA_LOCUS4023</name>
</gene>
<accession>A0A9N7TNW9</accession>